<reference evidence="3 4" key="2">
    <citation type="submission" date="2024-05" db="EMBL/GenBank/DDBJ databases">
        <authorList>
            <person name="Chen Y."/>
            <person name="Shah S."/>
            <person name="Dougan E. K."/>
            <person name="Thang M."/>
            <person name="Chan C."/>
        </authorList>
    </citation>
    <scope>NUCLEOTIDE SEQUENCE [LARGE SCALE GENOMIC DNA]</scope>
</reference>
<feature type="compositionally biased region" description="Low complexity" evidence="1">
    <location>
        <begin position="38"/>
        <end position="48"/>
    </location>
</feature>
<gene>
    <name evidence="2" type="ORF">C1SCF055_LOCUS8412</name>
</gene>
<dbReference type="Proteomes" id="UP001152797">
    <property type="component" value="Unassembled WGS sequence"/>
</dbReference>
<proteinExistence type="predicted"/>
<dbReference type="EMBL" id="CAMXCT030000565">
    <property type="protein sequence ID" value="CAL4767858.1"/>
    <property type="molecule type" value="Genomic_DNA"/>
</dbReference>
<reference evidence="2" key="1">
    <citation type="submission" date="2022-10" db="EMBL/GenBank/DDBJ databases">
        <authorList>
            <person name="Chen Y."/>
            <person name="Dougan E. K."/>
            <person name="Chan C."/>
            <person name="Rhodes N."/>
            <person name="Thang M."/>
        </authorList>
    </citation>
    <scope>NUCLEOTIDE SEQUENCE</scope>
</reference>
<feature type="region of interest" description="Disordered" evidence="1">
    <location>
        <begin position="26"/>
        <end position="52"/>
    </location>
</feature>
<accession>A0A9P1BYE6</accession>
<evidence type="ECO:0000256" key="1">
    <source>
        <dbReference type="SAM" id="MobiDB-lite"/>
    </source>
</evidence>
<dbReference type="AlphaFoldDB" id="A0A9P1BYE6"/>
<feature type="compositionally biased region" description="Polar residues" evidence="1">
    <location>
        <begin position="149"/>
        <end position="158"/>
    </location>
</feature>
<dbReference type="EMBL" id="CAMXCT010000565">
    <property type="protein sequence ID" value="CAI3980546.1"/>
    <property type="molecule type" value="Genomic_DNA"/>
</dbReference>
<evidence type="ECO:0000313" key="4">
    <source>
        <dbReference type="Proteomes" id="UP001152797"/>
    </source>
</evidence>
<evidence type="ECO:0000313" key="2">
    <source>
        <dbReference type="EMBL" id="CAI3980546.1"/>
    </source>
</evidence>
<keyword evidence="4" id="KW-1185">Reference proteome</keyword>
<feature type="region of interest" description="Disordered" evidence="1">
    <location>
        <begin position="149"/>
        <end position="213"/>
    </location>
</feature>
<organism evidence="2">
    <name type="scientific">Cladocopium goreaui</name>
    <dbReference type="NCBI Taxonomy" id="2562237"/>
    <lineage>
        <taxon>Eukaryota</taxon>
        <taxon>Sar</taxon>
        <taxon>Alveolata</taxon>
        <taxon>Dinophyceae</taxon>
        <taxon>Suessiales</taxon>
        <taxon>Symbiodiniaceae</taxon>
        <taxon>Cladocopium</taxon>
    </lineage>
</organism>
<feature type="compositionally biased region" description="Basic and acidic residues" evidence="1">
    <location>
        <begin position="204"/>
        <end position="213"/>
    </location>
</feature>
<protein>
    <submittedName>
        <fullName evidence="2">Uncharacterized protein</fullName>
    </submittedName>
</protein>
<evidence type="ECO:0000313" key="3">
    <source>
        <dbReference type="EMBL" id="CAL4767858.1"/>
    </source>
</evidence>
<name>A0A9P1BYE6_9DINO</name>
<comment type="caution">
    <text evidence="2">The sequence shown here is derived from an EMBL/GenBank/DDBJ whole genome shotgun (WGS) entry which is preliminary data.</text>
</comment>
<sequence length="221" mass="24219">MAQPQPSGARALAAFVKYLELQGLPGSPAVKRRRRAPARPLASPGAAPESCPAFWEPRQLGMEMGGATPMGSMAQGISGGMSGGMPGQQVMHQANQQPSQHEMKPLVQSNHLANQWLNHQANQVKLEQPSQVKHQGIHQPSLGQNCVTQQLSPQSQGIAGTPQGYWPTNQPRWSPPAVPFASPMTQPLHVFPSKDASRQRSRKRSPDRFHDIRKWVQKVPF</sequence>
<dbReference type="EMBL" id="CAMXCT020000565">
    <property type="protein sequence ID" value="CAL1133921.1"/>
    <property type="molecule type" value="Genomic_DNA"/>
</dbReference>